<keyword evidence="2" id="KW-1185">Reference proteome</keyword>
<dbReference type="AlphaFoldDB" id="A0A316A870"/>
<accession>A0A316A870</accession>
<proteinExistence type="predicted"/>
<evidence type="ECO:0000313" key="2">
    <source>
        <dbReference type="Proteomes" id="UP000245469"/>
    </source>
</evidence>
<protein>
    <submittedName>
        <fullName evidence="1">Uncharacterized protein</fullName>
    </submittedName>
</protein>
<evidence type="ECO:0000313" key="1">
    <source>
        <dbReference type="EMBL" id="PWJ53639.1"/>
    </source>
</evidence>
<comment type="caution">
    <text evidence="1">The sequence shown here is derived from an EMBL/GenBank/DDBJ whole genome shotgun (WGS) entry which is preliminary data.</text>
</comment>
<sequence>MIGAVSMGGLDSVVAQRERYGDGEHCPQCGAEGTQRIRRRLTSSVPHWLVSGDQLFSQVRECSACRYRWPGVFFFGRGDVSRWQLPWRAARAVVVTLHEERTVHPVPWFYLASTAIGAGTGAALGSWRSSTGSTARGAAVGAASGWLMCWSVFAATALRQYGVGTALADAVLVQVGDPQRNNERHARRDEEQAASAGFTPYGLDASWQGRRYLAGVCSAWTKGRQPPHVTELVLAHTTSTASPGAPGWDEGVRVTTLAPRDATGPGRTPDHRWELTAEELLGNLGWEFESGSEDDAPVQRRAVVVVLDGTAVEVTALHGDDRWVVLLRTTDAHVEVRGTGEVPDDLRLERVRDLSAYPSSLRLLDADDEARPA</sequence>
<name>A0A316A870_9ACTN</name>
<gene>
    <name evidence="1" type="ORF">BXY45_11142</name>
</gene>
<dbReference type="Proteomes" id="UP000245469">
    <property type="component" value="Unassembled WGS sequence"/>
</dbReference>
<reference evidence="1 2" key="1">
    <citation type="submission" date="2018-03" db="EMBL/GenBank/DDBJ databases">
        <title>Genomic Encyclopedia of Archaeal and Bacterial Type Strains, Phase II (KMG-II): from individual species to whole genera.</title>
        <authorList>
            <person name="Goeker M."/>
        </authorList>
    </citation>
    <scope>NUCLEOTIDE SEQUENCE [LARGE SCALE GENOMIC DNA]</scope>
    <source>
        <strain evidence="1 2">DSM 44889</strain>
    </source>
</reference>
<organism evidence="1 2">
    <name type="scientific">Quadrisphaera granulorum</name>
    <dbReference type="NCBI Taxonomy" id="317664"/>
    <lineage>
        <taxon>Bacteria</taxon>
        <taxon>Bacillati</taxon>
        <taxon>Actinomycetota</taxon>
        <taxon>Actinomycetes</taxon>
        <taxon>Kineosporiales</taxon>
        <taxon>Kineosporiaceae</taxon>
        <taxon>Quadrisphaera</taxon>
    </lineage>
</organism>
<dbReference type="EMBL" id="QGDQ01000011">
    <property type="protein sequence ID" value="PWJ53639.1"/>
    <property type="molecule type" value="Genomic_DNA"/>
</dbReference>